<accession>B1HY56</accession>
<name>B1HY56_LYSSC</name>
<dbReference type="KEGG" id="lsp:Bsph_0697"/>
<dbReference type="AlphaFoldDB" id="B1HY56"/>
<organism evidence="1 2">
    <name type="scientific">Lysinibacillus sphaericus (strain C3-41)</name>
    <dbReference type="NCBI Taxonomy" id="444177"/>
    <lineage>
        <taxon>Bacteria</taxon>
        <taxon>Bacillati</taxon>
        <taxon>Bacillota</taxon>
        <taxon>Bacilli</taxon>
        <taxon>Bacillales</taxon>
        <taxon>Bacillaceae</taxon>
        <taxon>Lysinibacillus</taxon>
    </lineage>
</organism>
<protein>
    <submittedName>
        <fullName evidence="1">Uncharacterized protein</fullName>
    </submittedName>
</protein>
<evidence type="ECO:0000313" key="2">
    <source>
        <dbReference type="Proteomes" id="UP000002164"/>
    </source>
</evidence>
<proteinExistence type="predicted"/>
<dbReference type="HOGENOM" id="CLU_3272389_0_0_9"/>
<reference evidence="1 2" key="1">
    <citation type="journal article" date="2008" name="J. Bacteriol.">
        <title>Complete genome sequence of the mosquitocidal bacterium Bacillus sphaericus C3-41 and comparison with those of closely related Bacillus species.</title>
        <authorList>
            <person name="Hu X."/>
            <person name="Fan W."/>
            <person name="Han B."/>
            <person name="Liu H."/>
            <person name="Zheng D."/>
            <person name="Li Q."/>
            <person name="Dong W."/>
            <person name="Yan J."/>
            <person name="Gao M."/>
            <person name="Berry C."/>
            <person name="Yuan Z."/>
        </authorList>
    </citation>
    <scope>NUCLEOTIDE SEQUENCE [LARGE SCALE GENOMIC DNA]</scope>
    <source>
        <strain evidence="1 2">C3-41</strain>
    </source>
</reference>
<dbReference type="EMBL" id="CP000817">
    <property type="protein sequence ID" value="ACA38317.1"/>
    <property type="molecule type" value="Genomic_DNA"/>
</dbReference>
<dbReference type="Proteomes" id="UP000002164">
    <property type="component" value="Chromosome"/>
</dbReference>
<sequence length="41" mass="4920">MELLCVSINLLDYFRFIYEDSTVLGRYKGYDENDICTYQNT</sequence>
<gene>
    <name evidence="1" type="ordered locus">Bsph_0697</name>
</gene>
<dbReference type="EnsemblBacteria" id="ACA38317">
    <property type="protein sequence ID" value="ACA38317"/>
    <property type="gene ID" value="Bsph_0697"/>
</dbReference>
<evidence type="ECO:0000313" key="1">
    <source>
        <dbReference type="EMBL" id="ACA38317.1"/>
    </source>
</evidence>